<proteinExistence type="predicted"/>
<dbReference type="AlphaFoldDB" id="A0A430AW19"/>
<sequence>MNLQKTIQAFLRKNDHTIRCSVVDFDKKSIDEMYAKLFNAVDYRFSWSDVLQITLSETMRIVDEVKRWKITDETYLKFASVMLEVSESNEFDSVELLYSLVTRSALEGENKV</sequence>
<keyword evidence="2" id="KW-1185">Reference proteome</keyword>
<dbReference type="Proteomes" id="UP000287605">
    <property type="component" value="Unassembled WGS sequence"/>
</dbReference>
<comment type="caution">
    <text evidence="1">The sequence shown here is derived from an EMBL/GenBank/DDBJ whole genome shotgun (WGS) entry which is preliminary data.</text>
</comment>
<evidence type="ECO:0000313" key="1">
    <source>
        <dbReference type="EMBL" id="RSU12251.1"/>
    </source>
</evidence>
<dbReference type="RefSeq" id="WP_126808681.1">
    <property type="nucleotide sequence ID" value="NZ_NGKA01000008.1"/>
</dbReference>
<reference evidence="1 2" key="1">
    <citation type="submission" date="2017-05" db="EMBL/GenBank/DDBJ databases">
        <title>Vagococcus spp. assemblies.</title>
        <authorList>
            <person name="Gulvik C.A."/>
        </authorList>
    </citation>
    <scope>NUCLEOTIDE SEQUENCE [LARGE SCALE GENOMIC DNA]</scope>
    <source>
        <strain evidence="1 2">CCUG 51432</strain>
    </source>
</reference>
<gene>
    <name evidence="1" type="ORF">CBF29_06535</name>
</gene>
<organism evidence="1 2">
    <name type="scientific">Vagococcus elongatus</name>
    <dbReference type="NCBI Taxonomy" id="180344"/>
    <lineage>
        <taxon>Bacteria</taxon>
        <taxon>Bacillati</taxon>
        <taxon>Bacillota</taxon>
        <taxon>Bacilli</taxon>
        <taxon>Lactobacillales</taxon>
        <taxon>Enterococcaceae</taxon>
        <taxon>Vagococcus</taxon>
    </lineage>
</organism>
<accession>A0A430AW19</accession>
<dbReference type="EMBL" id="NGKA01000008">
    <property type="protein sequence ID" value="RSU12251.1"/>
    <property type="molecule type" value="Genomic_DNA"/>
</dbReference>
<name>A0A430AW19_9ENTE</name>
<protein>
    <submittedName>
        <fullName evidence="1">Uncharacterized protein</fullName>
    </submittedName>
</protein>
<evidence type="ECO:0000313" key="2">
    <source>
        <dbReference type="Proteomes" id="UP000287605"/>
    </source>
</evidence>